<evidence type="ECO:0000256" key="3">
    <source>
        <dbReference type="ARBA" id="ARBA00022898"/>
    </source>
</evidence>
<evidence type="ECO:0000256" key="2">
    <source>
        <dbReference type="ARBA" id="ARBA00021531"/>
    </source>
</evidence>
<reference evidence="8 9" key="1">
    <citation type="submission" date="2018-10" db="EMBL/GenBank/DDBJ databases">
        <title>Draft genome of Fastidiocella sp. strain 375T, a bacterium isolated from a karstic cave dripping water.</title>
        <authorList>
            <person name="Coelho C."/>
            <person name="Verissimo A."/>
            <person name="Tiago I."/>
        </authorList>
    </citation>
    <scope>NUCLEOTIDE SEQUENCE [LARGE SCALE GENOMIC DNA]</scope>
    <source>
        <strain evidence="8 9">CAVE-375</strain>
    </source>
</reference>
<keyword evidence="3" id="KW-0663">Pyridoxal phosphate</keyword>
<dbReference type="PANTHER" id="PTHR46577">
    <property type="entry name" value="HTH-TYPE TRANSCRIPTIONAL REGULATORY PROTEIN GABR"/>
    <property type="match status" value="1"/>
</dbReference>
<evidence type="ECO:0000259" key="7">
    <source>
        <dbReference type="PROSITE" id="PS50949"/>
    </source>
</evidence>
<dbReference type="Gene3D" id="3.90.1150.10">
    <property type="entry name" value="Aspartate Aminotransferase, domain 1"/>
    <property type="match status" value="1"/>
</dbReference>
<keyword evidence="8" id="KW-0032">Aminotransferase</keyword>
<dbReference type="InterPro" id="IPR000524">
    <property type="entry name" value="Tscrpt_reg_HTH_GntR"/>
</dbReference>
<dbReference type="InterPro" id="IPR036390">
    <property type="entry name" value="WH_DNA-bd_sf"/>
</dbReference>
<feature type="domain" description="HTH gntR-type" evidence="7">
    <location>
        <begin position="16"/>
        <end position="84"/>
    </location>
</feature>
<dbReference type="InterPro" id="IPR015424">
    <property type="entry name" value="PyrdxlP-dep_Trfase"/>
</dbReference>
<dbReference type="Proteomes" id="UP000290682">
    <property type="component" value="Unassembled WGS sequence"/>
</dbReference>
<evidence type="ECO:0000313" key="8">
    <source>
        <dbReference type="EMBL" id="RXZ45040.1"/>
    </source>
</evidence>
<keyword evidence="9" id="KW-1185">Reference proteome</keyword>
<dbReference type="CDD" id="cd07377">
    <property type="entry name" value="WHTH_GntR"/>
    <property type="match status" value="1"/>
</dbReference>
<organism evidence="8 9">
    <name type="scientific">Crenobacter cavernae</name>
    <dbReference type="NCBI Taxonomy" id="2290923"/>
    <lineage>
        <taxon>Bacteria</taxon>
        <taxon>Pseudomonadati</taxon>
        <taxon>Pseudomonadota</taxon>
        <taxon>Betaproteobacteria</taxon>
        <taxon>Neisseriales</taxon>
        <taxon>Neisseriaceae</taxon>
        <taxon>Crenobacter</taxon>
    </lineage>
</organism>
<dbReference type="PANTHER" id="PTHR46577:SF2">
    <property type="entry name" value="TRANSCRIPTIONAL REGULATORY PROTEIN"/>
    <property type="match status" value="1"/>
</dbReference>
<dbReference type="InterPro" id="IPR004839">
    <property type="entry name" value="Aminotransferase_I/II_large"/>
</dbReference>
<comment type="caution">
    <text evidence="8">The sequence shown here is derived from an EMBL/GenBank/DDBJ whole genome shotgun (WGS) entry which is preliminary data.</text>
</comment>
<accession>A0ABY0FFF6</accession>
<dbReference type="InterPro" id="IPR015421">
    <property type="entry name" value="PyrdxlP-dep_Trfase_major"/>
</dbReference>
<dbReference type="SUPFAM" id="SSF46785">
    <property type="entry name" value="Winged helix' DNA-binding domain"/>
    <property type="match status" value="1"/>
</dbReference>
<dbReference type="CDD" id="cd00609">
    <property type="entry name" value="AAT_like"/>
    <property type="match status" value="1"/>
</dbReference>
<name>A0ABY0FFF6_9NEIS</name>
<dbReference type="InterPro" id="IPR036388">
    <property type="entry name" value="WH-like_DNA-bd_sf"/>
</dbReference>
<sequence>MTVSLQNWPISAGARAPLVEQIVSHCIDQIRHQRWPSGAKLPSIRQLAAQYGISSFTVHNAYERLLAGGWLRSRPGAGYFVARDAQPGGASVEASAAASSLAAQVALMRQTLAHQEPGHLHVGRGTLPDSWLAEGELRRALRELARQGGSLTAYGTPQGYLPLRQQLSGRLAQWQIAASPAQILLTAGASQALDLVLRLMLKPGDAVLIDSPSFFNFHACLRLHGARLVSVPRTPHGPDLAALEAALAEHRPRLFLTNSVLHNPTGTSLTLPVAHRVLQLLAQYDCLAIEDDIYADFCESDSCRLAALDGLERVIYLGSFSKTLSANLRVGFVAASPSRIAALTDIKLITGMSTPQAIEQLVYRLLTGGQYRRHVDALRRRLSAARAFVLPRLAELNCTPWAEPQGGYLAWVALPDGVSADALAADAARHDIWLAPGRHFTLEDSADGHLRVNMAHALDERFWQFLAAELTSIQRP</sequence>
<dbReference type="Pfam" id="PF00392">
    <property type="entry name" value="GntR"/>
    <property type="match status" value="1"/>
</dbReference>
<dbReference type="InterPro" id="IPR051446">
    <property type="entry name" value="HTH_trans_reg/aminotransferase"/>
</dbReference>
<keyword evidence="8" id="KW-0808">Transferase</keyword>
<dbReference type="Gene3D" id="1.10.10.10">
    <property type="entry name" value="Winged helix-like DNA-binding domain superfamily/Winged helix DNA-binding domain"/>
    <property type="match status" value="1"/>
</dbReference>
<evidence type="ECO:0000256" key="4">
    <source>
        <dbReference type="ARBA" id="ARBA00023015"/>
    </source>
</evidence>
<dbReference type="SMART" id="SM00345">
    <property type="entry name" value="HTH_GNTR"/>
    <property type="match status" value="1"/>
</dbReference>
<evidence type="ECO:0000256" key="5">
    <source>
        <dbReference type="ARBA" id="ARBA00023125"/>
    </source>
</evidence>
<proteinExistence type="inferred from homology"/>
<gene>
    <name evidence="8" type="ORF">EBB06_03880</name>
</gene>
<evidence type="ECO:0000313" key="9">
    <source>
        <dbReference type="Proteomes" id="UP000290682"/>
    </source>
</evidence>
<keyword evidence="4" id="KW-0805">Transcription regulation</keyword>
<dbReference type="EMBL" id="REGR01000002">
    <property type="protein sequence ID" value="RXZ45040.1"/>
    <property type="molecule type" value="Genomic_DNA"/>
</dbReference>
<comment type="similarity">
    <text evidence="1">In the C-terminal section; belongs to the class-I pyridoxal-phosphate-dependent aminotransferase family.</text>
</comment>
<dbReference type="RefSeq" id="WP_129211685.1">
    <property type="nucleotide sequence ID" value="NZ_REGR01000002.1"/>
</dbReference>
<dbReference type="Pfam" id="PF00155">
    <property type="entry name" value="Aminotran_1_2"/>
    <property type="match status" value="1"/>
</dbReference>
<evidence type="ECO:0000256" key="1">
    <source>
        <dbReference type="ARBA" id="ARBA00005384"/>
    </source>
</evidence>
<dbReference type="GO" id="GO:0008483">
    <property type="term" value="F:transaminase activity"/>
    <property type="evidence" value="ECO:0007669"/>
    <property type="project" value="UniProtKB-KW"/>
</dbReference>
<keyword evidence="5" id="KW-0238">DNA-binding</keyword>
<dbReference type="Gene3D" id="3.40.640.10">
    <property type="entry name" value="Type I PLP-dependent aspartate aminotransferase-like (Major domain)"/>
    <property type="match status" value="1"/>
</dbReference>
<evidence type="ECO:0000256" key="6">
    <source>
        <dbReference type="ARBA" id="ARBA00023163"/>
    </source>
</evidence>
<protein>
    <recommendedName>
        <fullName evidence="2">Putative 8-amino-7-oxononanoate synthase</fullName>
    </recommendedName>
</protein>
<dbReference type="InterPro" id="IPR015422">
    <property type="entry name" value="PyrdxlP-dep_Trfase_small"/>
</dbReference>
<dbReference type="SUPFAM" id="SSF53383">
    <property type="entry name" value="PLP-dependent transferases"/>
    <property type="match status" value="1"/>
</dbReference>
<keyword evidence="6" id="KW-0804">Transcription</keyword>
<dbReference type="PROSITE" id="PS50949">
    <property type="entry name" value="HTH_GNTR"/>
    <property type="match status" value="1"/>
</dbReference>